<dbReference type="STRING" id="937218.SAMN06297251_10292"/>
<evidence type="ECO:0000313" key="2">
    <source>
        <dbReference type="Proteomes" id="UP000192656"/>
    </source>
</evidence>
<name>A0A1W1YYE6_9HYPH</name>
<accession>A0A1W1YYE6</accession>
<sequence length="86" mass="9521">MRKTIEVTIPEGWEDIKAAPKDGTRISVAHIADPSSFRRGSSFHETTARFVGDAWSPSAYFVCADGMVRSQPTHWFPARQPNEAAS</sequence>
<proteinExistence type="predicted"/>
<protein>
    <submittedName>
        <fullName evidence="1">Uncharacterized protein</fullName>
    </submittedName>
</protein>
<dbReference type="EMBL" id="FWXR01000002">
    <property type="protein sequence ID" value="SMC41235.1"/>
    <property type="molecule type" value="Genomic_DNA"/>
</dbReference>
<organism evidence="1 2">
    <name type="scientific">Fulvimarina manganoxydans</name>
    <dbReference type="NCBI Taxonomy" id="937218"/>
    <lineage>
        <taxon>Bacteria</taxon>
        <taxon>Pseudomonadati</taxon>
        <taxon>Pseudomonadota</taxon>
        <taxon>Alphaproteobacteria</taxon>
        <taxon>Hyphomicrobiales</taxon>
        <taxon>Aurantimonadaceae</taxon>
        <taxon>Fulvimarina</taxon>
    </lineage>
</organism>
<gene>
    <name evidence="1" type="ORF">SAMN06297251_10292</name>
</gene>
<keyword evidence="2" id="KW-1185">Reference proteome</keyword>
<evidence type="ECO:0000313" key="1">
    <source>
        <dbReference type="EMBL" id="SMC41235.1"/>
    </source>
</evidence>
<dbReference type="AlphaFoldDB" id="A0A1W1YYE6"/>
<dbReference type="Proteomes" id="UP000192656">
    <property type="component" value="Unassembled WGS sequence"/>
</dbReference>
<reference evidence="1 2" key="1">
    <citation type="submission" date="2017-04" db="EMBL/GenBank/DDBJ databases">
        <authorList>
            <person name="Afonso C.L."/>
            <person name="Miller P.J."/>
            <person name="Scott M.A."/>
            <person name="Spackman E."/>
            <person name="Goraichik I."/>
            <person name="Dimitrov K.M."/>
            <person name="Suarez D.L."/>
            <person name="Swayne D.E."/>
        </authorList>
    </citation>
    <scope>NUCLEOTIDE SEQUENCE [LARGE SCALE GENOMIC DNA]</scope>
    <source>
        <strain evidence="1 2">CGMCC 1.10972</strain>
    </source>
</reference>